<dbReference type="AlphaFoldDB" id="A0A109W6F1"/>
<gene>
    <name evidence="1" type="ORF">AXF15_10740</name>
</gene>
<protein>
    <submittedName>
        <fullName evidence="1">Uncharacterized protein</fullName>
    </submittedName>
</protein>
<organism evidence="1 2">
    <name type="scientific">Desulfomicrobium orale DSM 12838</name>
    <dbReference type="NCBI Taxonomy" id="888061"/>
    <lineage>
        <taxon>Bacteria</taxon>
        <taxon>Pseudomonadati</taxon>
        <taxon>Thermodesulfobacteriota</taxon>
        <taxon>Desulfovibrionia</taxon>
        <taxon>Desulfovibrionales</taxon>
        <taxon>Desulfomicrobiaceae</taxon>
        <taxon>Desulfomicrobium</taxon>
    </lineage>
</organism>
<evidence type="ECO:0000313" key="1">
    <source>
        <dbReference type="EMBL" id="AMD93530.1"/>
    </source>
</evidence>
<keyword evidence="2" id="KW-1185">Reference proteome</keyword>
<name>A0A109W6F1_9BACT</name>
<reference evidence="2" key="1">
    <citation type="submission" date="2016-02" db="EMBL/GenBank/DDBJ databases">
        <authorList>
            <person name="Holder M.E."/>
            <person name="Ajami N.J."/>
            <person name="Petrosino J.F."/>
        </authorList>
    </citation>
    <scope>NUCLEOTIDE SEQUENCE [LARGE SCALE GENOMIC DNA]</scope>
    <source>
        <strain evidence="2">DSM 12838</strain>
    </source>
</reference>
<accession>A0A109W6F1</accession>
<dbReference type="KEGG" id="doa:AXF15_10740"/>
<dbReference type="EMBL" id="CP014230">
    <property type="protein sequence ID" value="AMD93530.1"/>
    <property type="molecule type" value="Genomic_DNA"/>
</dbReference>
<dbReference type="Proteomes" id="UP000063964">
    <property type="component" value="Chromosome"/>
</dbReference>
<proteinExistence type="predicted"/>
<evidence type="ECO:0000313" key="2">
    <source>
        <dbReference type="Proteomes" id="UP000063964"/>
    </source>
</evidence>
<sequence>MGFEVGCIDHQSSIFSRCFCQFGKNIVEDAHPAPAQKTIVQRFIRAILARRVFPLQAMFDDINDAADDFPVIDPRNTM</sequence>